<organism evidence="2 3">
    <name type="scientific">Fusarium zealandicum</name>
    <dbReference type="NCBI Taxonomy" id="1053134"/>
    <lineage>
        <taxon>Eukaryota</taxon>
        <taxon>Fungi</taxon>
        <taxon>Dikarya</taxon>
        <taxon>Ascomycota</taxon>
        <taxon>Pezizomycotina</taxon>
        <taxon>Sordariomycetes</taxon>
        <taxon>Hypocreomycetidae</taxon>
        <taxon>Hypocreales</taxon>
        <taxon>Nectriaceae</taxon>
        <taxon>Fusarium</taxon>
        <taxon>Fusarium staphyleae species complex</taxon>
    </lineage>
</organism>
<reference evidence="2" key="2">
    <citation type="submission" date="2020-05" db="EMBL/GenBank/DDBJ databases">
        <authorList>
            <person name="Kim H.-S."/>
            <person name="Proctor R.H."/>
            <person name="Brown D.W."/>
        </authorList>
    </citation>
    <scope>NUCLEOTIDE SEQUENCE</scope>
    <source>
        <strain evidence="2">NRRL 22465</strain>
    </source>
</reference>
<dbReference type="AlphaFoldDB" id="A0A8H4U444"/>
<dbReference type="Proteomes" id="UP000635477">
    <property type="component" value="Unassembled WGS sequence"/>
</dbReference>
<reference evidence="2" key="1">
    <citation type="journal article" date="2020" name="BMC Genomics">
        <title>Correction to: Identification and distribution of gene clusters required for synthesis of sphingolipid metabolism inhibitors in diverse species of the filamentous fungus Fusarium.</title>
        <authorList>
            <person name="Kim H.S."/>
            <person name="Lohmar J.M."/>
            <person name="Busman M."/>
            <person name="Brown D.W."/>
            <person name="Naumann T.A."/>
            <person name="Divon H.H."/>
            <person name="Lysoe E."/>
            <person name="Uhlig S."/>
            <person name="Proctor R.H."/>
        </authorList>
    </citation>
    <scope>NUCLEOTIDE SEQUENCE</scope>
    <source>
        <strain evidence="2">NRRL 22465</strain>
    </source>
</reference>
<evidence type="ECO:0000256" key="1">
    <source>
        <dbReference type="SAM" id="SignalP"/>
    </source>
</evidence>
<accession>A0A8H4U444</accession>
<dbReference type="OrthoDB" id="3621332at2759"/>
<feature type="chain" id="PRO_5034348375" evidence="1">
    <location>
        <begin position="25"/>
        <end position="178"/>
    </location>
</feature>
<evidence type="ECO:0000313" key="2">
    <source>
        <dbReference type="EMBL" id="KAF4969113.1"/>
    </source>
</evidence>
<proteinExistence type="predicted"/>
<name>A0A8H4U444_9HYPO</name>
<sequence>MPSVSSVIPVSLTIIAALAQGASALGCYSVGVRLNYLHGGESDLSQEVMNDVHTTCTMAAGKIIKPGEGFYHCSNWEKTISPNGNCYTDCMDGCGTYKESVRWGCNSGCDKNCASPPEGGFNHIQWAVEVRGDQTEQELTYEKCSEAFNTEVGGCQSGSEQNHSGFWFRFDTGEGACP</sequence>
<protein>
    <submittedName>
        <fullName evidence="2">Uncharacterized protein</fullName>
    </submittedName>
</protein>
<evidence type="ECO:0000313" key="3">
    <source>
        <dbReference type="Proteomes" id="UP000635477"/>
    </source>
</evidence>
<gene>
    <name evidence="2" type="ORF">FZEAL_10289</name>
</gene>
<feature type="signal peptide" evidence="1">
    <location>
        <begin position="1"/>
        <end position="24"/>
    </location>
</feature>
<dbReference type="EMBL" id="JABEYC010001111">
    <property type="protein sequence ID" value="KAF4969113.1"/>
    <property type="molecule type" value="Genomic_DNA"/>
</dbReference>
<keyword evidence="3" id="KW-1185">Reference proteome</keyword>
<comment type="caution">
    <text evidence="2">The sequence shown here is derived from an EMBL/GenBank/DDBJ whole genome shotgun (WGS) entry which is preliminary data.</text>
</comment>
<keyword evidence="1" id="KW-0732">Signal</keyword>